<evidence type="ECO:0000256" key="4">
    <source>
        <dbReference type="ARBA" id="ARBA00022989"/>
    </source>
</evidence>
<dbReference type="AlphaFoldDB" id="A0A1E3QZ45"/>
<sequence>MIFGVKLANEIYPPWKEHYMNYEHLKRLLKENIVPRSEWTEADESAFVKALDGELEKVYSFQKAHYELVNAQISALEAQAHGAAGTFDVAPFTAAVEEALFQARSLDKFARVNFTGFVKIVRKHDRLHPTYSVQPVLNVRLKELPFHLEDYLPLLYRLSGLYNFLRENYTVNENLLKMSSFKDDEDMNYQSLKFWVHPDNLMEVKTTLLRHLPVLVYDNLNDDVDDDDNDPTITTLYLDNNSFDLYNDLLIKENTSKTLRVRWTGKLMEKPDIYLEKKIMDDNHELVDTKLQVKEKYLNDLVIKTEFPTQKLAAKMKKRGDPQATVDQFVSTVNELKDLIHENDLQPVLRSVYKRTAFQIPGDDKVRVLIDSDIIFIREDSFDEERPIRDPTSWHRTDIDSRISNPYQLLRKNESTRFPYALMEIQVRQTKHRAKWIAELLDSHLVRQVPNFSKFVQGIAALFTEDDRLDSLPYWITDLDVVAESPAPGAARAAANDISLTLPLRPKAEAYASAYHDDYSDFSSDDDYDESDPVERNGSPGALQHLNGNPLLVPRKSMSQSRPYVHEYVRANKLDVDSEDEEVVLPSGVKTPTQWIKNLGPLKIEPKVWLANERTLNHWLHISAMFSALTFMIYNSVKSANYPELAIGLAYGYLGLTLFSMYWGWLIYNKRLTWIKERGSKHLDGPLGPIIVCVGLLVALTVNFVAGMHRIAQRDDIVVFMEEMGPVQRGLQEMAFAVVGASRD</sequence>
<dbReference type="GO" id="GO:0006799">
    <property type="term" value="P:polyphosphate biosynthetic process"/>
    <property type="evidence" value="ECO:0007669"/>
    <property type="project" value="EnsemblFungi"/>
</dbReference>
<feature type="transmembrane region" description="Helical" evidence="7">
    <location>
        <begin position="616"/>
        <end position="634"/>
    </location>
</feature>
<dbReference type="Pfam" id="PF02656">
    <property type="entry name" value="DUF202"/>
    <property type="match status" value="1"/>
</dbReference>
<dbReference type="InterPro" id="IPR042267">
    <property type="entry name" value="VTC_sf"/>
</dbReference>
<dbReference type="Gene3D" id="3.20.100.30">
    <property type="entry name" value="VTC, catalytic tunnel domain"/>
    <property type="match status" value="1"/>
</dbReference>
<keyword evidence="10" id="KW-1185">Reference proteome</keyword>
<evidence type="ECO:0000256" key="2">
    <source>
        <dbReference type="ARBA" id="ARBA00022554"/>
    </source>
</evidence>
<evidence type="ECO:0000256" key="5">
    <source>
        <dbReference type="ARBA" id="ARBA00023136"/>
    </source>
</evidence>
<evidence type="ECO:0000256" key="3">
    <source>
        <dbReference type="ARBA" id="ARBA00022692"/>
    </source>
</evidence>
<reference evidence="10" key="1">
    <citation type="submission" date="2016-05" db="EMBL/GenBank/DDBJ databases">
        <title>Comparative genomics of biotechnologically important yeasts.</title>
        <authorList>
            <consortium name="DOE Joint Genome Institute"/>
            <person name="Riley R."/>
            <person name="Haridas S."/>
            <person name="Wolfe K.H."/>
            <person name="Lopes M.R."/>
            <person name="Hittinger C.T."/>
            <person name="Goker M."/>
            <person name="Salamov A."/>
            <person name="Wisecaver J."/>
            <person name="Long T.M."/>
            <person name="Aerts A.L."/>
            <person name="Barry K."/>
            <person name="Choi C."/>
            <person name="Clum A."/>
            <person name="Coughlan A.Y."/>
            <person name="Deshpande S."/>
            <person name="Douglass A.P."/>
            <person name="Hanson S.J."/>
            <person name="Klenk H.-P."/>
            <person name="Labutti K."/>
            <person name="Lapidus A."/>
            <person name="Lindquist E."/>
            <person name="Lipzen A."/>
            <person name="Meier-Kolthoff J.P."/>
            <person name="Ohm R.A."/>
            <person name="Otillar R.P."/>
            <person name="Pangilinan J."/>
            <person name="Peng Y."/>
            <person name="Rokas A."/>
            <person name="Rosa C.A."/>
            <person name="Scheuner C."/>
            <person name="Sibirny A.A."/>
            <person name="Slot J.C."/>
            <person name="Stielow J.B."/>
            <person name="Sun H."/>
            <person name="Kurtzman C.P."/>
            <person name="Blackwell M."/>
            <person name="Grigoriev I.V."/>
            <person name="Jeffries T.W."/>
        </authorList>
    </citation>
    <scope>NUCLEOTIDE SEQUENCE [LARGE SCALE GENOMIC DNA]</scope>
    <source>
        <strain evidence="10">NRRL Y-12698</strain>
    </source>
</reference>
<gene>
    <name evidence="9" type="ORF">BABINDRAFT_158967</name>
</gene>
<protein>
    <recommendedName>
        <fullName evidence="8">SPX domain-containing protein</fullName>
    </recommendedName>
</protein>
<dbReference type="PROSITE" id="PS51382">
    <property type="entry name" value="SPX"/>
    <property type="match status" value="1"/>
</dbReference>
<evidence type="ECO:0000259" key="8">
    <source>
        <dbReference type="PROSITE" id="PS51382"/>
    </source>
</evidence>
<dbReference type="EMBL" id="KV454426">
    <property type="protein sequence ID" value="ODQ82352.1"/>
    <property type="molecule type" value="Genomic_DNA"/>
</dbReference>
<feature type="compositionally biased region" description="Acidic residues" evidence="6">
    <location>
        <begin position="523"/>
        <end position="532"/>
    </location>
</feature>
<dbReference type="RefSeq" id="XP_018987680.1">
    <property type="nucleotide sequence ID" value="XM_019127383.1"/>
</dbReference>
<dbReference type="OrthoDB" id="6493944at2759"/>
<evidence type="ECO:0000313" key="9">
    <source>
        <dbReference type="EMBL" id="ODQ82352.1"/>
    </source>
</evidence>
<evidence type="ECO:0000256" key="1">
    <source>
        <dbReference type="ARBA" id="ARBA00004128"/>
    </source>
</evidence>
<dbReference type="PANTHER" id="PTHR46140:SF2">
    <property type="entry name" value="VACUOLAR TRANSPORTER CHAPERONE 3 COMPLEX SUBUNIT 3-RELATED"/>
    <property type="match status" value="1"/>
</dbReference>
<keyword evidence="4 7" id="KW-1133">Transmembrane helix</keyword>
<feature type="transmembrane region" description="Helical" evidence="7">
    <location>
        <begin position="646"/>
        <end position="667"/>
    </location>
</feature>
<feature type="region of interest" description="Disordered" evidence="6">
    <location>
        <begin position="521"/>
        <end position="550"/>
    </location>
</feature>
<dbReference type="PANTHER" id="PTHR46140">
    <property type="entry name" value="VACUOLAR TRANSPORTER CHAPERONE 1-RELATED"/>
    <property type="match status" value="1"/>
</dbReference>
<keyword evidence="2" id="KW-0926">Vacuole</keyword>
<dbReference type="InterPro" id="IPR051572">
    <property type="entry name" value="VTC_Complex_Subunit"/>
</dbReference>
<accession>A0A1E3QZ45</accession>
<dbReference type="GeneID" id="30145236"/>
<dbReference type="STRING" id="984486.A0A1E3QZ45"/>
<dbReference type="CDD" id="cd14480">
    <property type="entry name" value="SPX_VTC2_like"/>
    <property type="match status" value="1"/>
</dbReference>
<keyword evidence="3 7" id="KW-0812">Transmembrane</keyword>
<feature type="domain" description="SPX" evidence="8">
    <location>
        <begin position="1"/>
        <end position="138"/>
    </location>
</feature>
<feature type="transmembrane region" description="Helical" evidence="7">
    <location>
        <begin position="687"/>
        <end position="706"/>
    </location>
</feature>
<dbReference type="GO" id="GO:0033254">
    <property type="term" value="C:vacuolar transporter chaperone complex"/>
    <property type="evidence" value="ECO:0007669"/>
    <property type="project" value="UniProtKB-ARBA"/>
</dbReference>
<organism evidence="9 10">
    <name type="scientific">Babjeviella inositovora NRRL Y-12698</name>
    <dbReference type="NCBI Taxonomy" id="984486"/>
    <lineage>
        <taxon>Eukaryota</taxon>
        <taxon>Fungi</taxon>
        <taxon>Dikarya</taxon>
        <taxon>Ascomycota</taxon>
        <taxon>Saccharomycotina</taxon>
        <taxon>Pichiomycetes</taxon>
        <taxon>Serinales incertae sedis</taxon>
        <taxon>Babjeviella</taxon>
    </lineage>
</organism>
<dbReference type="InterPro" id="IPR018966">
    <property type="entry name" value="VTC_domain"/>
</dbReference>
<name>A0A1E3QZ45_9ASCO</name>
<evidence type="ECO:0000256" key="6">
    <source>
        <dbReference type="SAM" id="MobiDB-lite"/>
    </source>
</evidence>
<comment type="subcellular location">
    <subcellularLocation>
        <location evidence="1">Vacuole membrane</location>
        <topology evidence="1">Multi-pass membrane protein</topology>
    </subcellularLocation>
</comment>
<dbReference type="GO" id="GO:0000329">
    <property type="term" value="C:fungal-type vacuole membrane"/>
    <property type="evidence" value="ECO:0007669"/>
    <property type="project" value="TreeGrafter"/>
</dbReference>
<dbReference type="Pfam" id="PF09359">
    <property type="entry name" value="VTC"/>
    <property type="match status" value="1"/>
</dbReference>
<dbReference type="InterPro" id="IPR003807">
    <property type="entry name" value="DUF202"/>
</dbReference>
<evidence type="ECO:0000256" key="7">
    <source>
        <dbReference type="SAM" id="Phobius"/>
    </source>
</evidence>
<proteinExistence type="predicted"/>
<keyword evidence="5 7" id="KW-0472">Membrane</keyword>
<evidence type="ECO:0000313" key="10">
    <source>
        <dbReference type="Proteomes" id="UP000094336"/>
    </source>
</evidence>
<dbReference type="Proteomes" id="UP000094336">
    <property type="component" value="Unassembled WGS sequence"/>
</dbReference>
<dbReference type="InterPro" id="IPR004331">
    <property type="entry name" value="SPX_dom"/>
</dbReference>